<protein>
    <submittedName>
        <fullName evidence="1">Uncharacterized protein</fullName>
    </submittedName>
</protein>
<dbReference type="EMBL" id="BOML01000021">
    <property type="protein sequence ID" value="GIE01172.1"/>
    <property type="molecule type" value="Genomic_DNA"/>
</dbReference>
<comment type="caution">
    <text evidence="1">The sequence shown here is derived from an EMBL/GenBank/DDBJ whole genome shotgun (WGS) entry which is preliminary data.</text>
</comment>
<evidence type="ECO:0000313" key="1">
    <source>
        <dbReference type="EMBL" id="GIE01172.1"/>
    </source>
</evidence>
<gene>
    <name evidence="1" type="ORF">Adu01nite_25220</name>
</gene>
<dbReference type="Pfam" id="PF19686">
    <property type="entry name" value="DUF6188"/>
    <property type="match status" value="1"/>
</dbReference>
<proteinExistence type="predicted"/>
<keyword evidence="2" id="KW-1185">Reference proteome</keyword>
<dbReference type="InterPro" id="IPR046179">
    <property type="entry name" value="DUF6188"/>
</dbReference>
<evidence type="ECO:0000313" key="2">
    <source>
        <dbReference type="Proteomes" id="UP000637628"/>
    </source>
</evidence>
<name>A0ABQ3YU93_9ACTN</name>
<accession>A0ABQ3YU93</accession>
<sequence length="133" mass="14199">MGSVMTDARPRPALPLDLLIERKLDYVRLDDAIVLSLSGGGQVLIETCAQLTGPHGRFLVEPGVATSDIVATLLGDLVRDARVSDTGDLRITFDSGSELLVEADPEVESWAFVGPDGLLVVCLAGGELARWQR</sequence>
<dbReference type="Proteomes" id="UP000637628">
    <property type="component" value="Unassembled WGS sequence"/>
</dbReference>
<reference evidence="1 2" key="1">
    <citation type="submission" date="2021-01" db="EMBL/GenBank/DDBJ databases">
        <title>Whole genome shotgun sequence of Actinoplanes durhamensis NBRC 14914.</title>
        <authorList>
            <person name="Komaki H."/>
            <person name="Tamura T."/>
        </authorList>
    </citation>
    <scope>NUCLEOTIDE SEQUENCE [LARGE SCALE GENOMIC DNA]</scope>
    <source>
        <strain evidence="1 2">NBRC 14914</strain>
    </source>
</reference>
<organism evidence="1 2">
    <name type="scientific">Paractinoplanes durhamensis</name>
    <dbReference type="NCBI Taxonomy" id="113563"/>
    <lineage>
        <taxon>Bacteria</taxon>
        <taxon>Bacillati</taxon>
        <taxon>Actinomycetota</taxon>
        <taxon>Actinomycetes</taxon>
        <taxon>Micromonosporales</taxon>
        <taxon>Micromonosporaceae</taxon>
        <taxon>Paractinoplanes</taxon>
    </lineage>
</organism>